<reference evidence="2" key="1">
    <citation type="submission" date="2019-10" db="EMBL/GenBank/DDBJ databases">
        <title>Corvus moneduloides (New Caledonian crow) genome, bCorMon1, primary haplotype.</title>
        <authorList>
            <person name="Rutz C."/>
            <person name="Fungtammasan C."/>
            <person name="Mountcastle J."/>
            <person name="Formenti G."/>
            <person name="Chow W."/>
            <person name="Howe K."/>
            <person name="Steele M.P."/>
            <person name="Fernandes J."/>
            <person name="Gilbert M.T.P."/>
            <person name="Fedrigo O."/>
            <person name="Jarvis E.D."/>
            <person name="Gemmell N."/>
        </authorList>
    </citation>
    <scope>NUCLEOTIDE SEQUENCE [LARGE SCALE GENOMIC DNA]</scope>
</reference>
<dbReference type="Proteomes" id="UP000694553">
    <property type="component" value="Unassembled WGS sequence"/>
</dbReference>
<reference evidence="1" key="3">
    <citation type="submission" date="2025-09" db="UniProtKB">
        <authorList>
            <consortium name="Ensembl"/>
        </authorList>
    </citation>
    <scope>IDENTIFICATION</scope>
</reference>
<protein>
    <submittedName>
        <fullName evidence="1">Uncharacterized protein</fullName>
    </submittedName>
</protein>
<sequence length="48" mass="5502">MSNLGYDDTTELMDLLQRSILYSIRTVDTGSEVRLQYTSGTACFFLLY</sequence>
<proteinExistence type="predicted"/>
<dbReference type="AlphaFoldDB" id="A0A8C3D5A1"/>
<evidence type="ECO:0000313" key="2">
    <source>
        <dbReference type="Proteomes" id="UP000694553"/>
    </source>
</evidence>
<dbReference type="Ensembl" id="ENSCMUT00000002044.2">
    <property type="protein sequence ID" value="ENSCMUP00000001898.1"/>
    <property type="gene ID" value="ENSCMUG00000001298.2"/>
</dbReference>
<organism evidence="1 2">
    <name type="scientific">Corvus moneduloides</name>
    <name type="common">New Caledonian crow</name>
    <dbReference type="NCBI Taxonomy" id="1196302"/>
    <lineage>
        <taxon>Eukaryota</taxon>
        <taxon>Metazoa</taxon>
        <taxon>Chordata</taxon>
        <taxon>Craniata</taxon>
        <taxon>Vertebrata</taxon>
        <taxon>Euteleostomi</taxon>
        <taxon>Archelosauria</taxon>
        <taxon>Archosauria</taxon>
        <taxon>Dinosauria</taxon>
        <taxon>Saurischia</taxon>
        <taxon>Theropoda</taxon>
        <taxon>Coelurosauria</taxon>
        <taxon>Aves</taxon>
        <taxon>Neognathae</taxon>
        <taxon>Neoaves</taxon>
        <taxon>Telluraves</taxon>
        <taxon>Australaves</taxon>
        <taxon>Passeriformes</taxon>
        <taxon>Corvoidea</taxon>
        <taxon>Corvidae</taxon>
        <taxon>Corvus</taxon>
    </lineage>
</organism>
<reference evidence="1" key="2">
    <citation type="submission" date="2025-08" db="UniProtKB">
        <authorList>
            <consortium name="Ensembl"/>
        </authorList>
    </citation>
    <scope>IDENTIFICATION</scope>
</reference>
<keyword evidence="2" id="KW-1185">Reference proteome</keyword>
<accession>A0A8C3D5A1</accession>
<evidence type="ECO:0000313" key="1">
    <source>
        <dbReference type="Ensembl" id="ENSCMUP00000001898.1"/>
    </source>
</evidence>
<name>A0A8C3D5A1_CORMO</name>